<reference evidence="1 2" key="1">
    <citation type="journal article" date="2012" name="Stand. Genomic Sci.">
        <title>Genome sequence of the ocean sediment bacterium Saccharomonospora marina type strain (XMU15(T)).</title>
        <authorList>
            <person name="Klenk H.P."/>
            <person name="Lu M."/>
            <person name="Lucas S."/>
            <person name="Lapidus A."/>
            <person name="Copeland A."/>
            <person name="Pitluck S."/>
            <person name="Goodwin L.A."/>
            <person name="Han C."/>
            <person name="Tapia R."/>
            <person name="Brambilla E.M."/>
            <person name="Potter G."/>
            <person name="Land M."/>
            <person name="Ivanova N."/>
            <person name="Rohde M."/>
            <person name="Goker M."/>
            <person name="Detter J.C."/>
            <person name="Li W.J."/>
            <person name="Kyrpides N.C."/>
            <person name="Woyke T."/>
        </authorList>
    </citation>
    <scope>NUCLEOTIDE SEQUENCE [LARGE SCALE GENOMIC DNA]</scope>
    <source>
        <strain evidence="1 2">XMU15</strain>
    </source>
</reference>
<organism evidence="1 2">
    <name type="scientific">Saccharomonospora marina XMU15</name>
    <dbReference type="NCBI Taxonomy" id="882083"/>
    <lineage>
        <taxon>Bacteria</taxon>
        <taxon>Bacillati</taxon>
        <taxon>Actinomycetota</taxon>
        <taxon>Actinomycetes</taxon>
        <taxon>Pseudonocardiales</taxon>
        <taxon>Pseudonocardiaceae</taxon>
        <taxon>Saccharomonospora</taxon>
    </lineage>
</organism>
<sequence length="49" mass="5112">MWGNGVGQRLAPLREKVPTGAVDINPSQSVAVVAKGRSTSARGHCSYAM</sequence>
<dbReference type="AlphaFoldDB" id="H5X3E2"/>
<dbReference type="Proteomes" id="UP000004926">
    <property type="component" value="Chromosome"/>
</dbReference>
<dbReference type="EMBL" id="CM001439">
    <property type="protein sequence ID" value="EHR49876.1"/>
    <property type="molecule type" value="Genomic_DNA"/>
</dbReference>
<proteinExistence type="predicted"/>
<evidence type="ECO:0000313" key="1">
    <source>
        <dbReference type="EMBL" id="EHR49876.1"/>
    </source>
</evidence>
<evidence type="ECO:0000313" key="2">
    <source>
        <dbReference type="Proteomes" id="UP000004926"/>
    </source>
</evidence>
<accession>H5X3E2</accession>
<dbReference type="HOGENOM" id="CLU_3140393_0_0_11"/>
<gene>
    <name evidence="1" type="ORF">SacmaDRAFT_1601</name>
</gene>
<name>H5X3E2_9PSEU</name>
<keyword evidence="2" id="KW-1185">Reference proteome</keyword>
<protein>
    <submittedName>
        <fullName evidence="1">Uncharacterized protein</fullName>
    </submittedName>
</protein>